<gene>
    <name evidence="2" type="ORF">N7U62_17135</name>
</gene>
<feature type="chain" id="PRO_5045131615" evidence="1">
    <location>
        <begin position="26"/>
        <end position="379"/>
    </location>
</feature>
<reference evidence="2 3" key="1">
    <citation type="submission" date="2022-10" db="EMBL/GenBank/DDBJ databases">
        <title>Comparative genomics and taxonomic characterization of three novel marine species of genus Reichenbachiella exhibiting antioxidant and polysaccharide degradation activities.</title>
        <authorList>
            <person name="Muhammad N."/>
            <person name="Lee Y.-J."/>
            <person name="Ko J."/>
            <person name="Kim S.-G."/>
        </authorList>
    </citation>
    <scope>NUCLEOTIDE SEQUENCE [LARGE SCALE GENOMIC DNA]</scope>
    <source>
        <strain evidence="2 3">ABR2-5</strain>
    </source>
</reference>
<evidence type="ECO:0000256" key="1">
    <source>
        <dbReference type="SAM" id="SignalP"/>
    </source>
</evidence>
<feature type="signal peptide" evidence="1">
    <location>
        <begin position="1"/>
        <end position="25"/>
    </location>
</feature>
<dbReference type="EMBL" id="JAOYOD010000001">
    <property type="protein sequence ID" value="MCV9388411.1"/>
    <property type="molecule type" value="Genomic_DNA"/>
</dbReference>
<evidence type="ECO:0000313" key="3">
    <source>
        <dbReference type="Proteomes" id="UP001300692"/>
    </source>
</evidence>
<keyword evidence="1" id="KW-0732">Signal</keyword>
<accession>A0ABT3CXV5</accession>
<dbReference type="RefSeq" id="WP_264139277.1">
    <property type="nucleotide sequence ID" value="NZ_JAOYOD010000001.1"/>
</dbReference>
<organism evidence="2 3">
    <name type="scientific">Reichenbachiella ulvae</name>
    <dbReference type="NCBI Taxonomy" id="2980104"/>
    <lineage>
        <taxon>Bacteria</taxon>
        <taxon>Pseudomonadati</taxon>
        <taxon>Bacteroidota</taxon>
        <taxon>Cytophagia</taxon>
        <taxon>Cytophagales</taxon>
        <taxon>Reichenbachiellaceae</taxon>
        <taxon>Reichenbachiella</taxon>
    </lineage>
</organism>
<comment type="caution">
    <text evidence="2">The sequence shown here is derived from an EMBL/GenBank/DDBJ whole genome shotgun (WGS) entry which is preliminary data.</text>
</comment>
<sequence length="379" mass="44267">MKQKFHFFLFMTLGLLLSSYGQVEAQMVGADAMQFKELVYHDNLPKYLLSTKTAVLVSTPRSEEDPRLRSNWKELSEFAHKYFRQMKIDAIAYYYLDDVFANVRQNEIFYTEMAEREIKYLILLDQKRVELDSGTTNYYRITVTSFNDESSFVSQGQNAWKIEGYNLMDLLIEMNKDVVRAEMEMSNYLIPEFPEFFNSTNIIGGRRIPTYAMDLKVETLVVPRFKKLMVEDSSSVDQAYLSEVAKYNREVDRKNRKLEQIMETYSPLKYKLTDEVTAKAIYNDGHQFALMRIDGTGKMIRESLGYETNTGETDYVTLKAGLGGSYTYPLPVDAVVSKYYVQHVFTKDVYVGLKWDADLTWEEALQNFIFHMKDILRVK</sequence>
<protein>
    <submittedName>
        <fullName evidence="2">Uncharacterized protein</fullName>
    </submittedName>
</protein>
<proteinExistence type="predicted"/>
<evidence type="ECO:0000313" key="2">
    <source>
        <dbReference type="EMBL" id="MCV9388411.1"/>
    </source>
</evidence>
<name>A0ABT3CXV5_9BACT</name>
<keyword evidence="3" id="KW-1185">Reference proteome</keyword>
<dbReference type="Proteomes" id="UP001300692">
    <property type="component" value="Unassembled WGS sequence"/>
</dbReference>